<keyword evidence="2" id="KW-0812">Transmembrane</keyword>
<dbReference type="Proteomes" id="UP000178912">
    <property type="component" value="Unassembled WGS sequence"/>
</dbReference>
<accession>A0A1E1K7R5</accession>
<feature type="transmembrane region" description="Helical" evidence="2">
    <location>
        <begin position="225"/>
        <end position="251"/>
    </location>
</feature>
<gene>
    <name evidence="3" type="ORF">RAG0_04169</name>
</gene>
<protein>
    <submittedName>
        <fullName evidence="3">Uncharacterized protein</fullName>
    </submittedName>
</protein>
<evidence type="ECO:0000313" key="3">
    <source>
        <dbReference type="EMBL" id="CZS94126.1"/>
    </source>
</evidence>
<keyword evidence="4" id="KW-1185">Reference proteome</keyword>
<evidence type="ECO:0000256" key="1">
    <source>
        <dbReference type="SAM" id="MobiDB-lite"/>
    </source>
</evidence>
<feature type="compositionally biased region" description="Polar residues" evidence="1">
    <location>
        <begin position="161"/>
        <end position="183"/>
    </location>
</feature>
<dbReference type="EMBL" id="FJUX01000017">
    <property type="protein sequence ID" value="CZS94126.1"/>
    <property type="molecule type" value="Genomic_DNA"/>
</dbReference>
<organism evidence="3 4">
    <name type="scientific">Rhynchosporium agropyri</name>
    <dbReference type="NCBI Taxonomy" id="914238"/>
    <lineage>
        <taxon>Eukaryota</taxon>
        <taxon>Fungi</taxon>
        <taxon>Dikarya</taxon>
        <taxon>Ascomycota</taxon>
        <taxon>Pezizomycotina</taxon>
        <taxon>Leotiomycetes</taxon>
        <taxon>Helotiales</taxon>
        <taxon>Ploettnerulaceae</taxon>
        <taxon>Rhynchosporium</taxon>
    </lineage>
</organism>
<name>A0A1E1K7R5_9HELO</name>
<feature type="compositionally biased region" description="Low complexity" evidence="1">
    <location>
        <begin position="45"/>
        <end position="56"/>
    </location>
</feature>
<dbReference type="AlphaFoldDB" id="A0A1E1K7R5"/>
<proteinExistence type="predicted"/>
<keyword evidence="2" id="KW-0472">Membrane</keyword>
<sequence>MKDCLSKDCAIAEASNAQLLLEQICRLIKGITTPPVLSPSTPIIATPSTLATSPTSNIEPSPRPTGNYTARNSQTTKVPLTTLIATPSEKTKKIDNSRITQSTPVPAFTLRHTESTIISDRASSTSVSVILSSAPMTALQTSHISPLLSSSVSPTPTTLTFGTSSAQADLSTSTPQNSGTSGNAIDGTFSAVPTATSAMISYQAEADQSQSNASPMPEVATSHDWPLVVVVVITISVLVLVALFTFNFTLIRRRKLLLEMKYATSPVGAMTEMSGQDITLFLASPEQETNEHMQKNEGWSNKKIEAVRGKREWKGPKSTMSVGEKEHELKFSFDFRSGLNMHPPKL</sequence>
<feature type="region of interest" description="Disordered" evidence="1">
    <location>
        <begin position="45"/>
        <end position="72"/>
    </location>
</feature>
<evidence type="ECO:0000256" key="2">
    <source>
        <dbReference type="SAM" id="Phobius"/>
    </source>
</evidence>
<feature type="region of interest" description="Disordered" evidence="1">
    <location>
        <begin position="159"/>
        <end position="186"/>
    </location>
</feature>
<evidence type="ECO:0000313" key="4">
    <source>
        <dbReference type="Proteomes" id="UP000178912"/>
    </source>
</evidence>
<keyword evidence="2" id="KW-1133">Transmembrane helix</keyword>
<reference evidence="4" key="1">
    <citation type="submission" date="2016-03" db="EMBL/GenBank/DDBJ databases">
        <authorList>
            <person name="Guldener U."/>
        </authorList>
    </citation>
    <scope>NUCLEOTIDE SEQUENCE [LARGE SCALE GENOMIC DNA]</scope>
    <source>
        <strain evidence="4">04CH-RAC-A.6.1</strain>
    </source>
</reference>